<evidence type="ECO:0000313" key="9">
    <source>
        <dbReference type="EMBL" id="ORX89575.1"/>
    </source>
</evidence>
<dbReference type="InterPro" id="IPR018630">
    <property type="entry name" value="Zwilch"/>
</dbReference>
<dbReference type="Pfam" id="PF09817">
    <property type="entry name" value="Zwilch"/>
    <property type="match status" value="1"/>
</dbReference>
<comment type="similarity">
    <text evidence="2">Belongs to the ZWILCH family.</text>
</comment>
<evidence type="ECO:0000256" key="3">
    <source>
        <dbReference type="ARBA" id="ARBA00022454"/>
    </source>
</evidence>
<dbReference type="EMBL" id="MCFE01000435">
    <property type="protein sequence ID" value="ORX89575.1"/>
    <property type="molecule type" value="Genomic_DNA"/>
</dbReference>
<sequence length="625" mass="70638">MPDIDTTRKETLDLCEVLGRLSEDNGPLDSLVPTVLEDIWVWYVPGHVYHPLKAQFGPRPFFLFTAATEGEQPTPVAVENISRISVGPLPTGKKAFLGGTENYLSSGRYAQRCDWPQRNMVPISRDAARYYLSKYALAHDQSSESPLPAVFAYSYQTVDSQEKMYSGIEAVVNGSQVNFLQYQLKDEETVARSKEDAKSPIPTLEETVEDFQDLVGSPSHEPSEGRAYARYEILGESMSKEAPGQISSVVMEAAWEGMVSMLSPPPTSALVTLLVKSVDGNLDYENHLSTQPLLRELNQLVDWYDCCTQGVAWESKVRRKGIAADIDDFLDDIKNEGGIAISEETTAVEAGMFNSLPVRKDLDFTEKLWKYCQDAINTDEIVDCLTATIDELETGKLQPLVHKGNHSSLANLIRDCLKLSKLQVTADYEEQKETISRSFDYWLEQPLECLVEANDLATWDTLEPFLEPTIPLEDQLQRLRYLHRILELWSLVKTNVLAVPYESLRLLVQDTITYYTQFLGDSEAYEFEQPLHATINLPRFSNETDKLLTSLVRSFEPCYWELSLVEESGLLSSFSDQENQNCSGTMRMQVTFNRKDELFSSPPKHVLHPPRTRTRTRTPSPPPSL</sequence>
<dbReference type="GO" id="GO:0051301">
    <property type="term" value="P:cell division"/>
    <property type="evidence" value="ECO:0007669"/>
    <property type="project" value="UniProtKB-KW"/>
</dbReference>
<proteinExistence type="inferred from homology"/>
<evidence type="ECO:0000256" key="1">
    <source>
        <dbReference type="ARBA" id="ARBA00004584"/>
    </source>
</evidence>
<comment type="caution">
    <text evidence="9">The sequence shown here is derived from an EMBL/GenBank/DDBJ whole genome shotgun (WGS) entry which is preliminary data.</text>
</comment>
<dbReference type="PANTHER" id="PTHR15995">
    <property type="entry name" value="PROTEIN ZWILCH HOMOLOG"/>
    <property type="match status" value="1"/>
</dbReference>
<accession>A0A1Y1XV65</accession>
<dbReference type="Gene3D" id="1.20.58.730">
    <property type="match status" value="1"/>
</dbReference>
<dbReference type="STRING" id="1314790.A0A1Y1XV65"/>
<dbReference type="InParanoid" id="A0A1Y1XV65"/>
<feature type="region of interest" description="Disordered" evidence="8">
    <location>
        <begin position="599"/>
        <end position="625"/>
    </location>
</feature>
<dbReference type="OrthoDB" id="5556307at2759"/>
<keyword evidence="4" id="KW-0132">Cell division</keyword>
<keyword evidence="3" id="KW-0158">Chromosome</keyword>
<keyword evidence="6" id="KW-0131">Cell cycle</keyword>
<protein>
    <submittedName>
        <fullName evidence="9">Uncharacterized protein</fullName>
    </submittedName>
</protein>
<evidence type="ECO:0000256" key="4">
    <source>
        <dbReference type="ARBA" id="ARBA00022618"/>
    </source>
</evidence>
<dbReference type="GO" id="GO:1990423">
    <property type="term" value="C:RZZ complex"/>
    <property type="evidence" value="ECO:0007669"/>
    <property type="project" value="InterPro"/>
</dbReference>
<dbReference type="PANTHER" id="PTHR15995:SF1">
    <property type="entry name" value="PROTEIN ZWILCH HOMOLOG"/>
    <property type="match status" value="1"/>
</dbReference>
<name>A0A1Y1XV65_9FUNG</name>
<organism evidence="9 10">
    <name type="scientific">Basidiobolus meristosporus CBS 931.73</name>
    <dbReference type="NCBI Taxonomy" id="1314790"/>
    <lineage>
        <taxon>Eukaryota</taxon>
        <taxon>Fungi</taxon>
        <taxon>Fungi incertae sedis</taxon>
        <taxon>Zoopagomycota</taxon>
        <taxon>Entomophthoromycotina</taxon>
        <taxon>Basidiobolomycetes</taxon>
        <taxon>Basidiobolales</taxon>
        <taxon>Basidiobolaceae</taxon>
        <taxon>Basidiobolus</taxon>
    </lineage>
</organism>
<dbReference type="Gene3D" id="1.10.287.1880">
    <property type="match status" value="1"/>
</dbReference>
<evidence type="ECO:0000256" key="5">
    <source>
        <dbReference type="ARBA" id="ARBA00022776"/>
    </source>
</evidence>
<evidence type="ECO:0000256" key="8">
    <source>
        <dbReference type="SAM" id="MobiDB-lite"/>
    </source>
</evidence>
<dbReference type="AlphaFoldDB" id="A0A1Y1XV65"/>
<keyword evidence="10" id="KW-1185">Reference proteome</keyword>
<evidence type="ECO:0000313" key="10">
    <source>
        <dbReference type="Proteomes" id="UP000193498"/>
    </source>
</evidence>
<evidence type="ECO:0000256" key="6">
    <source>
        <dbReference type="ARBA" id="ARBA00023306"/>
    </source>
</evidence>
<evidence type="ECO:0000256" key="2">
    <source>
        <dbReference type="ARBA" id="ARBA00009062"/>
    </source>
</evidence>
<dbReference type="Proteomes" id="UP000193498">
    <property type="component" value="Unassembled WGS sequence"/>
</dbReference>
<gene>
    <name evidence="9" type="ORF">K493DRAFT_305653</name>
</gene>
<comment type="subcellular location">
    <subcellularLocation>
        <location evidence="1">Chromosome</location>
        <location evidence="1">Centromere</location>
    </subcellularLocation>
</comment>
<reference evidence="9 10" key="1">
    <citation type="submission" date="2016-07" db="EMBL/GenBank/DDBJ databases">
        <title>Pervasive Adenine N6-methylation of Active Genes in Fungi.</title>
        <authorList>
            <consortium name="DOE Joint Genome Institute"/>
            <person name="Mondo S.J."/>
            <person name="Dannebaum R.O."/>
            <person name="Kuo R.C."/>
            <person name="Labutti K."/>
            <person name="Haridas S."/>
            <person name="Kuo A."/>
            <person name="Salamov A."/>
            <person name="Ahrendt S.R."/>
            <person name="Lipzen A."/>
            <person name="Sullivan W."/>
            <person name="Andreopoulos W.B."/>
            <person name="Clum A."/>
            <person name="Lindquist E."/>
            <person name="Daum C."/>
            <person name="Ramamoorthy G.K."/>
            <person name="Gryganskyi A."/>
            <person name="Culley D."/>
            <person name="Magnuson J.K."/>
            <person name="James T.Y."/>
            <person name="O'Malley M.A."/>
            <person name="Stajich J.E."/>
            <person name="Spatafora J.W."/>
            <person name="Visel A."/>
            <person name="Grigoriev I.V."/>
        </authorList>
    </citation>
    <scope>NUCLEOTIDE SEQUENCE [LARGE SCALE GENOMIC DNA]</scope>
    <source>
        <strain evidence="9 10">CBS 931.73</strain>
    </source>
</reference>
<evidence type="ECO:0000256" key="7">
    <source>
        <dbReference type="ARBA" id="ARBA00023328"/>
    </source>
</evidence>
<feature type="compositionally biased region" description="Basic residues" evidence="8">
    <location>
        <begin position="605"/>
        <end position="616"/>
    </location>
</feature>
<keyword evidence="7" id="KW-0137">Centromere</keyword>
<keyword evidence="5" id="KW-0498">Mitosis</keyword>
<dbReference type="GO" id="GO:0034501">
    <property type="term" value="P:protein localization to kinetochore"/>
    <property type="evidence" value="ECO:0007669"/>
    <property type="project" value="TreeGrafter"/>
</dbReference>
<dbReference type="GO" id="GO:0007094">
    <property type="term" value="P:mitotic spindle assembly checkpoint signaling"/>
    <property type="evidence" value="ECO:0007669"/>
    <property type="project" value="TreeGrafter"/>
</dbReference>